<gene>
    <name evidence="2" type="ORF">BINO364_LOCUS4133</name>
</gene>
<proteinExistence type="predicted"/>
<dbReference type="Proteomes" id="UP000838878">
    <property type="component" value="Chromosome 12"/>
</dbReference>
<keyword evidence="3" id="KW-1185">Reference proteome</keyword>
<feature type="compositionally biased region" description="Basic and acidic residues" evidence="1">
    <location>
        <begin position="1"/>
        <end position="15"/>
    </location>
</feature>
<evidence type="ECO:0000256" key="1">
    <source>
        <dbReference type="SAM" id="MobiDB-lite"/>
    </source>
</evidence>
<feature type="non-terminal residue" evidence="2">
    <location>
        <position position="80"/>
    </location>
</feature>
<evidence type="ECO:0000313" key="3">
    <source>
        <dbReference type="Proteomes" id="UP000838878"/>
    </source>
</evidence>
<dbReference type="AlphaFoldDB" id="A0A8J9Y7F9"/>
<evidence type="ECO:0000313" key="2">
    <source>
        <dbReference type="EMBL" id="CAH0717536.1"/>
    </source>
</evidence>
<protein>
    <submittedName>
        <fullName evidence="2">Uncharacterized protein</fullName>
    </submittedName>
</protein>
<organism evidence="2 3">
    <name type="scientific">Brenthis ino</name>
    <name type="common">lesser marbled fritillary</name>
    <dbReference type="NCBI Taxonomy" id="405034"/>
    <lineage>
        <taxon>Eukaryota</taxon>
        <taxon>Metazoa</taxon>
        <taxon>Ecdysozoa</taxon>
        <taxon>Arthropoda</taxon>
        <taxon>Hexapoda</taxon>
        <taxon>Insecta</taxon>
        <taxon>Pterygota</taxon>
        <taxon>Neoptera</taxon>
        <taxon>Endopterygota</taxon>
        <taxon>Lepidoptera</taxon>
        <taxon>Glossata</taxon>
        <taxon>Ditrysia</taxon>
        <taxon>Papilionoidea</taxon>
        <taxon>Nymphalidae</taxon>
        <taxon>Heliconiinae</taxon>
        <taxon>Argynnini</taxon>
        <taxon>Brenthis</taxon>
    </lineage>
</organism>
<reference evidence="2" key="1">
    <citation type="submission" date="2021-12" db="EMBL/GenBank/DDBJ databases">
        <authorList>
            <person name="Martin H S."/>
        </authorList>
    </citation>
    <scope>NUCLEOTIDE SEQUENCE</scope>
</reference>
<accession>A0A8J9Y7F9</accession>
<name>A0A8J9Y7F9_9NEOP</name>
<sequence length="80" mass="8320">MLVEGGRRDARHSHVEQSPPALAAARRSTHSPGAYTRDSHSAGASSSDACSCNARSVLRRAPHAAPRCVCCSGLCLGQCC</sequence>
<dbReference type="EMBL" id="OV170232">
    <property type="protein sequence ID" value="CAH0717536.1"/>
    <property type="molecule type" value="Genomic_DNA"/>
</dbReference>
<feature type="region of interest" description="Disordered" evidence="1">
    <location>
        <begin position="1"/>
        <end position="49"/>
    </location>
</feature>